<dbReference type="Proteomes" id="UP000001409">
    <property type="component" value="Chromosome"/>
</dbReference>
<dbReference type="InterPro" id="IPR025443">
    <property type="entry name" value="DUF4307"/>
</dbReference>
<evidence type="ECO:0000313" key="4">
    <source>
        <dbReference type="Proteomes" id="UP000001409"/>
    </source>
</evidence>
<evidence type="ECO:0000313" key="3">
    <source>
        <dbReference type="EMBL" id="BAC17861.1"/>
    </source>
</evidence>
<protein>
    <recommendedName>
        <fullName evidence="5">DUF4307 domain-containing protein</fullName>
    </recommendedName>
</protein>
<proteinExistence type="predicted"/>
<keyword evidence="2" id="KW-0472">Membrane</keyword>
<evidence type="ECO:0000256" key="2">
    <source>
        <dbReference type="SAM" id="Phobius"/>
    </source>
</evidence>
<feature type="region of interest" description="Disordered" evidence="1">
    <location>
        <begin position="7"/>
        <end position="47"/>
    </location>
</feature>
<accession>Q8FQR8</accession>
<sequence>MFPERLFRMSTNSAMSNNPNSPSNVPGTPEIPDVTQRPASRYRGNRETMATNSWSGKVIAVLAVVIVVAIVIALVQFMQRREAETVTGTMGAFERIDDSTFQMNVDVTRDNPELPTYCIVTALDYSRAEVGRREILVEPSTESVVRITTQIPTREPAVSGGVYGCSTTIPSHMNL</sequence>
<dbReference type="AlphaFoldDB" id="Q8FQR8"/>
<feature type="transmembrane region" description="Helical" evidence="2">
    <location>
        <begin position="54"/>
        <end position="75"/>
    </location>
</feature>
<dbReference type="eggNOG" id="ENOG5033B4I">
    <property type="taxonomic scope" value="Bacteria"/>
</dbReference>
<name>Q8FQR8_COREF</name>
<dbReference type="KEGG" id="cef:CE1051"/>
<evidence type="ECO:0008006" key="5">
    <source>
        <dbReference type="Google" id="ProtNLM"/>
    </source>
</evidence>
<accession>C8NN36</accession>
<evidence type="ECO:0000256" key="1">
    <source>
        <dbReference type="SAM" id="MobiDB-lite"/>
    </source>
</evidence>
<dbReference type="HOGENOM" id="CLU_121826_0_0_11"/>
<keyword evidence="2" id="KW-0812">Transmembrane</keyword>
<organism evidence="3 4">
    <name type="scientific">Corynebacterium efficiens (strain DSM 44549 / YS-314 / AJ 12310 / JCM 11189 / NBRC 100395)</name>
    <dbReference type="NCBI Taxonomy" id="196164"/>
    <lineage>
        <taxon>Bacteria</taxon>
        <taxon>Bacillati</taxon>
        <taxon>Actinomycetota</taxon>
        <taxon>Actinomycetes</taxon>
        <taxon>Mycobacteriales</taxon>
        <taxon>Corynebacteriaceae</taxon>
        <taxon>Corynebacterium</taxon>
    </lineage>
</organism>
<feature type="compositionally biased region" description="Low complexity" evidence="1">
    <location>
        <begin position="9"/>
        <end position="24"/>
    </location>
</feature>
<dbReference type="STRING" id="196164.gene:10741459"/>
<keyword evidence="2" id="KW-1133">Transmembrane helix</keyword>
<dbReference type="EMBL" id="BA000035">
    <property type="protein sequence ID" value="BAC17861.1"/>
    <property type="molecule type" value="Genomic_DNA"/>
</dbReference>
<keyword evidence="4" id="KW-1185">Reference proteome</keyword>
<dbReference type="Pfam" id="PF14155">
    <property type="entry name" value="DUF4307"/>
    <property type="match status" value="1"/>
</dbReference>
<reference evidence="3 4" key="1">
    <citation type="journal article" date="2003" name="Genome Res.">
        <title>Comparative complete genome sequence analysis of the amino acid replacements responsible for the thermostability of Corynebacterium efficiens.</title>
        <authorList>
            <person name="Nishio Y."/>
            <person name="Nakamura Y."/>
            <person name="Kawarabayasi Y."/>
            <person name="Usuda Y."/>
            <person name="Kimura E."/>
            <person name="Sugimoto S."/>
            <person name="Matsui K."/>
            <person name="Yamagishi A."/>
            <person name="Kikuchi H."/>
            <person name="Ikeo K."/>
            <person name="Gojobori T."/>
        </authorList>
    </citation>
    <scope>NUCLEOTIDE SEQUENCE [LARGE SCALE GENOMIC DNA]</scope>
    <source>
        <strain evidence="4">DSM 44549 / YS-314 / AJ 12310 / JCM 11189 / NBRC 100395</strain>
    </source>
</reference>